<proteinExistence type="predicted"/>
<name>A0A1L7X6V3_9HELO</name>
<gene>
    <name evidence="1" type="ORF">PAC_10639</name>
</gene>
<organism evidence="1 2">
    <name type="scientific">Phialocephala subalpina</name>
    <dbReference type="NCBI Taxonomy" id="576137"/>
    <lineage>
        <taxon>Eukaryota</taxon>
        <taxon>Fungi</taxon>
        <taxon>Dikarya</taxon>
        <taxon>Ascomycota</taxon>
        <taxon>Pezizomycotina</taxon>
        <taxon>Leotiomycetes</taxon>
        <taxon>Helotiales</taxon>
        <taxon>Mollisiaceae</taxon>
        <taxon>Phialocephala</taxon>
        <taxon>Phialocephala fortinii species complex</taxon>
    </lineage>
</organism>
<reference evidence="1 2" key="1">
    <citation type="submission" date="2016-03" db="EMBL/GenBank/DDBJ databases">
        <authorList>
            <person name="Ploux O."/>
        </authorList>
    </citation>
    <scope>NUCLEOTIDE SEQUENCE [LARGE SCALE GENOMIC DNA]</scope>
    <source>
        <strain evidence="1 2">UAMH 11012</strain>
    </source>
</reference>
<dbReference type="Proteomes" id="UP000184330">
    <property type="component" value="Unassembled WGS sequence"/>
</dbReference>
<sequence length="71" mass="8159">MAPCATCQLDDWTDIVAGAKFVAKEFAILFSKAKKMFAGIFSFEKESPEETILKQQLQYQAYLEFQESERL</sequence>
<protein>
    <submittedName>
        <fullName evidence="1">Uncharacterized protein</fullName>
    </submittedName>
</protein>
<dbReference type="EMBL" id="FJOG01000016">
    <property type="protein sequence ID" value="CZR60743.1"/>
    <property type="molecule type" value="Genomic_DNA"/>
</dbReference>
<evidence type="ECO:0000313" key="2">
    <source>
        <dbReference type="Proteomes" id="UP000184330"/>
    </source>
</evidence>
<keyword evidence="2" id="KW-1185">Reference proteome</keyword>
<accession>A0A1L7X6V3</accession>
<evidence type="ECO:0000313" key="1">
    <source>
        <dbReference type="EMBL" id="CZR60743.1"/>
    </source>
</evidence>
<dbReference type="AlphaFoldDB" id="A0A1L7X6V3"/>